<protein>
    <submittedName>
        <fullName evidence="1">Uncharacterized protein</fullName>
    </submittedName>
</protein>
<dbReference type="AlphaFoldDB" id="A0A9P0JKS1"/>
<evidence type="ECO:0000313" key="2">
    <source>
        <dbReference type="Proteomes" id="UP001152888"/>
    </source>
</evidence>
<organism evidence="1 2">
    <name type="scientific">Acanthoscelides obtectus</name>
    <name type="common">Bean weevil</name>
    <name type="synonym">Bruchus obtectus</name>
    <dbReference type="NCBI Taxonomy" id="200917"/>
    <lineage>
        <taxon>Eukaryota</taxon>
        <taxon>Metazoa</taxon>
        <taxon>Ecdysozoa</taxon>
        <taxon>Arthropoda</taxon>
        <taxon>Hexapoda</taxon>
        <taxon>Insecta</taxon>
        <taxon>Pterygota</taxon>
        <taxon>Neoptera</taxon>
        <taxon>Endopterygota</taxon>
        <taxon>Coleoptera</taxon>
        <taxon>Polyphaga</taxon>
        <taxon>Cucujiformia</taxon>
        <taxon>Chrysomeloidea</taxon>
        <taxon>Chrysomelidae</taxon>
        <taxon>Bruchinae</taxon>
        <taxon>Bruchini</taxon>
        <taxon>Acanthoscelides</taxon>
    </lineage>
</organism>
<sequence>MLACFAVVDFIIVYIFSDIRRYRYSERDVILLDYIDLFICATL</sequence>
<gene>
    <name evidence="1" type="ORF">ACAOBT_LOCUS1022</name>
</gene>
<evidence type="ECO:0000313" key="1">
    <source>
        <dbReference type="EMBL" id="CAH1955301.1"/>
    </source>
</evidence>
<proteinExistence type="predicted"/>
<keyword evidence="2" id="KW-1185">Reference proteome</keyword>
<accession>A0A9P0JKS1</accession>
<dbReference type="Proteomes" id="UP001152888">
    <property type="component" value="Unassembled WGS sequence"/>
</dbReference>
<reference evidence="1" key="1">
    <citation type="submission" date="2022-03" db="EMBL/GenBank/DDBJ databases">
        <authorList>
            <person name="Sayadi A."/>
        </authorList>
    </citation>
    <scope>NUCLEOTIDE SEQUENCE</scope>
</reference>
<comment type="caution">
    <text evidence="1">The sequence shown here is derived from an EMBL/GenBank/DDBJ whole genome shotgun (WGS) entry which is preliminary data.</text>
</comment>
<dbReference type="EMBL" id="CAKOFQ010006660">
    <property type="protein sequence ID" value="CAH1955301.1"/>
    <property type="molecule type" value="Genomic_DNA"/>
</dbReference>
<name>A0A9P0JKS1_ACAOB</name>